<evidence type="ECO:0000313" key="1">
    <source>
        <dbReference type="EMBL" id="MDV7291653.1"/>
    </source>
</evidence>
<protein>
    <submittedName>
        <fullName evidence="1">Uncharacterized protein</fullName>
    </submittedName>
</protein>
<dbReference type="RefSeq" id="WP_308207229.1">
    <property type="nucleotide sequence ID" value="NZ_CP060410.1"/>
</dbReference>
<gene>
    <name evidence="1" type="ORF">R4485_15935</name>
</gene>
<dbReference type="AlphaFoldDB" id="A0AAE4VBW9"/>
<dbReference type="EMBL" id="JAWLVV010000012">
    <property type="protein sequence ID" value="MDV7291653.1"/>
    <property type="molecule type" value="Genomic_DNA"/>
</dbReference>
<evidence type="ECO:0000313" key="2">
    <source>
        <dbReference type="Proteomes" id="UP001186041"/>
    </source>
</evidence>
<comment type="caution">
    <text evidence="1">The sequence shown here is derived from an EMBL/GenBank/DDBJ whole genome shotgun (WGS) entry which is preliminary data.</text>
</comment>
<accession>A0AAE4VBW9</accession>
<proteinExistence type="predicted"/>
<name>A0AAE4VBW9_MYCFO</name>
<reference evidence="1" key="1">
    <citation type="submission" date="2023-10" db="EMBL/GenBank/DDBJ databases">
        <title>Mycolicibacterium fortuitum clinical isolates causing pulmonary infections in humans.</title>
        <authorList>
            <person name="Mejia-Ponce P.M."/>
            <person name="Zenteno-Cuevas R."/>
            <person name="Licona-Cassani C."/>
        </authorList>
    </citation>
    <scope>NUCLEOTIDE SEQUENCE</scope>
    <source>
        <strain evidence="1">M8</strain>
    </source>
</reference>
<dbReference type="Proteomes" id="UP001186041">
    <property type="component" value="Unassembled WGS sequence"/>
</dbReference>
<organism evidence="1 2">
    <name type="scientific">Mycolicibacterium fortuitum</name>
    <name type="common">Mycobacterium fortuitum</name>
    <dbReference type="NCBI Taxonomy" id="1766"/>
    <lineage>
        <taxon>Bacteria</taxon>
        <taxon>Bacillati</taxon>
        <taxon>Actinomycetota</taxon>
        <taxon>Actinomycetes</taxon>
        <taxon>Mycobacteriales</taxon>
        <taxon>Mycobacteriaceae</taxon>
        <taxon>Mycolicibacterium</taxon>
    </lineage>
</organism>
<sequence>MCVTAIRNAITGFLCGVRPRLLSNRFPRFVLGELLDRRMLLQLPQKHRPVALSSGKCDRQHTGRLSVMYLPEGYSFPDLEICPRPMQGVAVGISESEPIAGVCDVLGCTRQQLGRCVMSEDVVTGVNDSDSGEIAEDVAVGSSVLVYPGTDDELHGVVVEDFADLAGTAVEVAGERIVEPARRWAVNLDDGGLVFVDDDSITLATHAA</sequence>